<dbReference type="Gene3D" id="3.90.1570.10">
    <property type="entry name" value="tt1808, chain A"/>
    <property type="match status" value="1"/>
</dbReference>
<dbReference type="CDD" id="cd06260">
    <property type="entry name" value="DUF820-like"/>
    <property type="match status" value="1"/>
</dbReference>
<dbReference type="InterPro" id="IPR008538">
    <property type="entry name" value="Uma2"/>
</dbReference>
<keyword evidence="3" id="KW-1185">Reference proteome</keyword>
<dbReference type="AlphaFoldDB" id="A0A1Z4V0A8"/>
<dbReference type="RefSeq" id="WP_096664737.1">
    <property type="nucleotide sequence ID" value="NZ_AP018316.1"/>
</dbReference>
<dbReference type="EMBL" id="AP018316">
    <property type="protein sequence ID" value="BAZ84799.1"/>
    <property type="molecule type" value="Genomic_DNA"/>
</dbReference>
<dbReference type="InterPro" id="IPR011335">
    <property type="entry name" value="Restrct_endonuc-II-like"/>
</dbReference>
<protein>
    <recommendedName>
        <fullName evidence="1">Putative restriction endonuclease domain-containing protein</fullName>
    </recommendedName>
</protein>
<evidence type="ECO:0000313" key="2">
    <source>
        <dbReference type="EMBL" id="BAZ84799.1"/>
    </source>
</evidence>
<organism evidence="2 3">
    <name type="scientific">Dolichospermum compactum NIES-806</name>
    <dbReference type="NCBI Taxonomy" id="1973481"/>
    <lineage>
        <taxon>Bacteria</taxon>
        <taxon>Bacillati</taxon>
        <taxon>Cyanobacteriota</taxon>
        <taxon>Cyanophyceae</taxon>
        <taxon>Nostocales</taxon>
        <taxon>Aphanizomenonaceae</taxon>
        <taxon>Dolichospermum</taxon>
        <taxon>Dolichospermum compactum</taxon>
    </lineage>
</organism>
<dbReference type="OrthoDB" id="517930at2"/>
<dbReference type="InterPro" id="IPR012296">
    <property type="entry name" value="Nuclease_put_TT1808"/>
</dbReference>
<name>A0A1Z4V0A8_9CYAN</name>
<dbReference type="Pfam" id="PF05685">
    <property type="entry name" value="Uma2"/>
    <property type="match status" value="1"/>
</dbReference>
<evidence type="ECO:0000259" key="1">
    <source>
        <dbReference type="Pfam" id="PF05685"/>
    </source>
</evidence>
<gene>
    <name evidence="2" type="ORF">NIES806_09920</name>
</gene>
<dbReference type="PANTHER" id="PTHR34107:SF5">
    <property type="entry name" value="SLL1355 PROTEIN"/>
    <property type="match status" value="1"/>
</dbReference>
<dbReference type="PANTHER" id="PTHR34107">
    <property type="entry name" value="SLL0198 PROTEIN-RELATED"/>
    <property type="match status" value="1"/>
</dbReference>
<dbReference type="KEGG" id="dcm:NIES806_09920"/>
<sequence length="190" mass="21547">MTISAVKDITKDITLEKFLMMPETKPALEFLDGNIIQKPIPKGRHSCLQYELCNGINQITKKGKLAYAFPELRCSFGNRSIVPDIAVFTWEHIPFLSSGEVPDRFEQSPDWVIEILSPEQKSNKVIGNILYCIEHGCKLGWFLDPDDLSILVFLCDRQPILMEKTDILPALAGIELKLTVDHVFGWLKMA</sequence>
<proteinExistence type="predicted"/>
<evidence type="ECO:0000313" key="3">
    <source>
        <dbReference type="Proteomes" id="UP000218702"/>
    </source>
</evidence>
<dbReference type="SUPFAM" id="SSF52980">
    <property type="entry name" value="Restriction endonuclease-like"/>
    <property type="match status" value="1"/>
</dbReference>
<feature type="domain" description="Putative restriction endonuclease" evidence="1">
    <location>
        <begin position="15"/>
        <end position="174"/>
    </location>
</feature>
<accession>A0A1Z4V0A8</accession>
<dbReference type="Proteomes" id="UP000218702">
    <property type="component" value="Chromosome"/>
</dbReference>
<reference evidence="2 3" key="1">
    <citation type="submission" date="2017-06" db="EMBL/GenBank/DDBJ databases">
        <title>Genome sequencing of cyanobaciteial culture collection at National Institute for Environmental Studies (NIES).</title>
        <authorList>
            <person name="Hirose Y."/>
            <person name="Shimura Y."/>
            <person name="Fujisawa T."/>
            <person name="Nakamura Y."/>
            <person name="Kawachi M."/>
        </authorList>
    </citation>
    <scope>NUCLEOTIDE SEQUENCE [LARGE SCALE GENOMIC DNA]</scope>
    <source>
        <strain evidence="2 3">NIES-806</strain>
    </source>
</reference>